<evidence type="ECO:0000313" key="1">
    <source>
        <dbReference type="EMBL" id="KAJ7079763.1"/>
    </source>
</evidence>
<gene>
    <name evidence="1" type="ORF">B0H15DRAFT_495204</name>
</gene>
<keyword evidence="2" id="KW-1185">Reference proteome</keyword>
<comment type="caution">
    <text evidence="1">The sequence shown here is derived from an EMBL/GenBank/DDBJ whole genome shotgun (WGS) entry which is preliminary data.</text>
</comment>
<protein>
    <submittedName>
        <fullName evidence="1">Uncharacterized protein</fullName>
    </submittedName>
</protein>
<proteinExistence type="predicted"/>
<dbReference type="EMBL" id="JARJCN010000058">
    <property type="protein sequence ID" value="KAJ7079763.1"/>
    <property type="molecule type" value="Genomic_DNA"/>
</dbReference>
<organism evidence="1 2">
    <name type="scientific">Mycena belliarum</name>
    <dbReference type="NCBI Taxonomy" id="1033014"/>
    <lineage>
        <taxon>Eukaryota</taxon>
        <taxon>Fungi</taxon>
        <taxon>Dikarya</taxon>
        <taxon>Basidiomycota</taxon>
        <taxon>Agaricomycotina</taxon>
        <taxon>Agaricomycetes</taxon>
        <taxon>Agaricomycetidae</taxon>
        <taxon>Agaricales</taxon>
        <taxon>Marasmiineae</taxon>
        <taxon>Mycenaceae</taxon>
        <taxon>Mycena</taxon>
    </lineage>
</organism>
<dbReference type="Proteomes" id="UP001222325">
    <property type="component" value="Unassembled WGS sequence"/>
</dbReference>
<reference evidence="1" key="1">
    <citation type="submission" date="2023-03" db="EMBL/GenBank/DDBJ databases">
        <title>Massive genome expansion in bonnet fungi (Mycena s.s.) driven by repeated elements and novel gene families across ecological guilds.</title>
        <authorList>
            <consortium name="Lawrence Berkeley National Laboratory"/>
            <person name="Harder C.B."/>
            <person name="Miyauchi S."/>
            <person name="Viragh M."/>
            <person name="Kuo A."/>
            <person name="Thoen E."/>
            <person name="Andreopoulos B."/>
            <person name="Lu D."/>
            <person name="Skrede I."/>
            <person name="Drula E."/>
            <person name="Henrissat B."/>
            <person name="Morin E."/>
            <person name="Kohler A."/>
            <person name="Barry K."/>
            <person name="LaButti K."/>
            <person name="Morin E."/>
            <person name="Salamov A."/>
            <person name="Lipzen A."/>
            <person name="Mereny Z."/>
            <person name="Hegedus B."/>
            <person name="Baldrian P."/>
            <person name="Stursova M."/>
            <person name="Weitz H."/>
            <person name="Taylor A."/>
            <person name="Grigoriev I.V."/>
            <person name="Nagy L.G."/>
            <person name="Martin F."/>
            <person name="Kauserud H."/>
        </authorList>
    </citation>
    <scope>NUCLEOTIDE SEQUENCE</scope>
    <source>
        <strain evidence="1">CBHHK173m</strain>
    </source>
</reference>
<name>A0AAD6XQ12_9AGAR</name>
<evidence type="ECO:0000313" key="2">
    <source>
        <dbReference type="Proteomes" id="UP001222325"/>
    </source>
</evidence>
<sequence>MPVSGTVVVVVMVMVSTNVCCWRASAVWRADTGASEKSWFKLDVVELGGARWIRHSPVWLYTRAGPAQPEIATHLTLAVAALVSRLPVLALSIVLLCDSEVWAAIIEMQSGADAPGFRCHPSARRLSNLTENARSTLEPPKKTGNRNSGPDKFNMFKIYSPWELTRLKTYIHRYP</sequence>
<dbReference type="AlphaFoldDB" id="A0AAD6XQ12"/>
<accession>A0AAD6XQ12</accession>